<reference evidence="1" key="1">
    <citation type="submission" date="2023-06" db="EMBL/GenBank/DDBJ databases">
        <authorList>
            <consortium name="Lawrence Berkeley National Laboratory"/>
            <person name="Ahrendt S."/>
            <person name="Sahu N."/>
            <person name="Indic B."/>
            <person name="Wong-Bajracharya J."/>
            <person name="Merenyi Z."/>
            <person name="Ke H.-M."/>
            <person name="Monk M."/>
            <person name="Kocsube S."/>
            <person name="Drula E."/>
            <person name="Lipzen A."/>
            <person name="Balint B."/>
            <person name="Henrissat B."/>
            <person name="Andreopoulos B."/>
            <person name="Martin F.M."/>
            <person name="Harder C.B."/>
            <person name="Rigling D."/>
            <person name="Ford K.L."/>
            <person name="Foster G.D."/>
            <person name="Pangilinan J."/>
            <person name="Papanicolaou A."/>
            <person name="Barry K."/>
            <person name="LaButti K."/>
            <person name="Viragh M."/>
            <person name="Koriabine M."/>
            <person name="Yan M."/>
            <person name="Riley R."/>
            <person name="Champramary S."/>
            <person name="Plett K.L."/>
            <person name="Tsai I.J."/>
            <person name="Slot J."/>
            <person name="Sipos G."/>
            <person name="Plett J."/>
            <person name="Nagy L.G."/>
            <person name="Grigoriev I.V."/>
        </authorList>
    </citation>
    <scope>NUCLEOTIDE SEQUENCE</scope>
    <source>
        <strain evidence="1">FPL87.14</strain>
    </source>
</reference>
<proteinExistence type="predicted"/>
<accession>A0AA39IDT1</accession>
<gene>
    <name evidence="1" type="ORF">EV421DRAFT_1915732</name>
</gene>
<name>A0AA39IDT1_9AGAR</name>
<evidence type="ECO:0008006" key="3">
    <source>
        <dbReference type="Google" id="ProtNLM"/>
    </source>
</evidence>
<dbReference type="Proteomes" id="UP001175226">
    <property type="component" value="Unassembled WGS sequence"/>
</dbReference>
<organism evidence="1 2">
    <name type="scientific">Armillaria borealis</name>
    <dbReference type="NCBI Taxonomy" id="47425"/>
    <lineage>
        <taxon>Eukaryota</taxon>
        <taxon>Fungi</taxon>
        <taxon>Dikarya</taxon>
        <taxon>Basidiomycota</taxon>
        <taxon>Agaricomycotina</taxon>
        <taxon>Agaricomycetes</taxon>
        <taxon>Agaricomycetidae</taxon>
        <taxon>Agaricales</taxon>
        <taxon>Marasmiineae</taxon>
        <taxon>Physalacriaceae</taxon>
        <taxon>Armillaria</taxon>
    </lineage>
</organism>
<comment type="caution">
    <text evidence="1">The sequence shown here is derived from an EMBL/GenBank/DDBJ whole genome shotgun (WGS) entry which is preliminary data.</text>
</comment>
<protein>
    <recommendedName>
        <fullName evidence="3">Heterokaryon incompatibility domain-containing protein</fullName>
    </recommendedName>
</protein>
<dbReference type="AlphaFoldDB" id="A0AA39IDT1"/>
<evidence type="ECO:0000313" key="1">
    <source>
        <dbReference type="EMBL" id="KAK0421706.1"/>
    </source>
</evidence>
<dbReference type="EMBL" id="JAUEPT010000352">
    <property type="protein sequence ID" value="KAK0421706.1"/>
    <property type="molecule type" value="Genomic_DNA"/>
</dbReference>
<evidence type="ECO:0000313" key="2">
    <source>
        <dbReference type="Proteomes" id="UP001175226"/>
    </source>
</evidence>
<keyword evidence="2" id="KW-1185">Reference proteome</keyword>
<sequence length="470" mass="53660">MDSEVLLNRFSKLQKRRWQWKKKFVFIFKSLRDFFLHSYEGMTQPPIYPNLPNLPQSTLSALAETGQEELTIPVLKQRSYSGDEPVISSALSDTPCIDLGVDGVLEKLNETLGTSYTLGSYTLGSKILHFLGIVQLHSILEPVFGIIMISAPSNDHQAECAPMIPLAISHVWVDGKDRMNVMTPINGYEWPVPMLRDANLDLIRIEMLNHGARYAWLDVLCLWQEGGKDEHLRMDEWKSDVPTIGYMYVFPARVEITDDAIVGGEIEDNIMEKEVQRRFDLQLASLREIQRLSLTFDILSEMQDQVSTKPLDKVAGLAYPLQTESIPIYDAEQSDADAWEALMDVMSSTRQAELLFHYPEPGNGKKCWQPSWEQVTTRKTISHFHWHGGHVEVDRMEDRNADRYKGFRIDSGYVQGLSEARKELKCRQGELVLKDVIGIPYTVKILADHAYPIPNGFYTLICGLYTLIHH</sequence>